<evidence type="ECO:0000256" key="1">
    <source>
        <dbReference type="PROSITE-ProRule" id="PRU00169"/>
    </source>
</evidence>
<dbReference type="CDD" id="cd01949">
    <property type="entry name" value="GGDEF"/>
    <property type="match status" value="1"/>
</dbReference>
<dbReference type="InterPro" id="IPR001789">
    <property type="entry name" value="Sig_transdc_resp-reg_receiver"/>
</dbReference>
<dbReference type="Gene3D" id="3.40.50.2300">
    <property type="match status" value="1"/>
</dbReference>
<dbReference type="SUPFAM" id="SSF52172">
    <property type="entry name" value="CheY-like"/>
    <property type="match status" value="1"/>
</dbReference>
<dbReference type="eggNOG" id="COG3706">
    <property type="taxonomic scope" value="Bacteria"/>
</dbReference>
<evidence type="ECO:0000313" key="5">
    <source>
        <dbReference type="Proteomes" id="UP000006898"/>
    </source>
</evidence>
<proteinExistence type="predicted"/>
<evidence type="ECO:0000313" key="4">
    <source>
        <dbReference type="EMBL" id="CBE68871.1"/>
    </source>
</evidence>
<dbReference type="AlphaFoldDB" id="D5MGJ0"/>
<dbReference type="InterPro" id="IPR050469">
    <property type="entry name" value="Diguanylate_Cyclase"/>
</dbReference>
<dbReference type="Gene3D" id="3.30.70.270">
    <property type="match status" value="1"/>
</dbReference>
<dbReference type="GO" id="GO:0052621">
    <property type="term" value="F:diguanylate cyclase activity"/>
    <property type="evidence" value="ECO:0007669"/>
    <property type="project" value="TreeGrafter"/>
</dbReference>
<accession>D5MGJ0</accession>
<name>D5MGJ0_METO1</name>
<feature type="domain" description="GGDEF" evidence="3">
    <location>
        <begin position="156"/>
        <end position="310"/>
    </location>
</feature>
<dbReference type="PATRIC" id="fig|671143.5.peg.1608"/>
<dbReference type="STRING" id="671143.DAMO_1813"/>
<dbReference type="InterPro" id="IPR043128">
    <property type="entry name" value="Rev_trsase/Diguanyl_cyclase"/>
</dbReference>
<reference evidence="4 5" key="1">
    <citation type="journal article" date="2010" name="Nature">
        <title>Nitrite-driven anaerobic methane oxidation by oxygenic bacteria.</title>
        <authorList>
            <person name="Ettwig K.F."/>
            <person name="Butler M.K."/>
            <person name="Le Paslier D."/>
            <person name="Pelletier E."/>
            <person name="Mangenot S."/>
            <person name="Kuypers M.M.M."/>
            <person name="Schreiber F."/>
            <person name="Dutilh B.E."/>
            <person name="Zedelius J."/>
            <person name="de Beer D."/>
            <person name="Gloerich J."/>
            <person name="Wessels H.J.C.T."/>
            <person name="van Allen T."/>
            <person name="Luesken F."/>
            <person name="Wu M."/>
            <person name="van de Pas-Schoonen K.T."/>
            <person name="Op den Camp H.J.M."/>
            <person name="Janssen-Megens E.M."/>
            <person name="Francoijs K-J."/>
            <person name="Stunnenberg H."/>
            <person name="Weissenbach J."/>
            <person name="Jetten M.S.M."/>
            <person name="Strous M."/>
        </authorList>
    </citation>
    <scope>NUCLEOTIDE SEQUENCE [LARGE SCALE GENOMIC DNA]</scope>
</reference>
<dbReference type="Proteomes" id="UP000006898">
    <property type="component" value="Chromosome"/>
</dbReference>
<dbReference type="NCBIfam" id="TIGR00254">
    <property type="entry name" value="GGDEF"/>
    <property type="match status" value="1"/>
</dbReference>
<dbReference type="PROSITE" id="PS50887">
    <property type="entry name" value="GGDEF"/>
    <property type="match status" value="1"/>
</dbReference>
<dbReference type="PANTHER" id="PTHR45138">
    <property type="entry name" value="REGULATORY COMPONENTS OF SENSORY TRANSDUCTION SYSTEM"/>
    <property type="match status" value="1"/>
</dbReference>
<evidence type="ECO:0000259" key="2">
    <source>
        <dbReference type="PROSITE" id="PS50110"/>
    </source>
</evidence>
<dbReference type="GO" id="GO:0005886">
    <property type="term" value="C:plasma membrane"/>
    <property type="evidence" value="ECO:0007669"/>
    <property type="project" value="TreeGrafter"/>
</dbReference>
<dbReference type="InterPro" id="IPR000160">
    <property type="entry name" value="GGDEF_dom"/>
</dbReference>
<dbReference type="InterPro" id="IPR029787">
    <property type="entry name" value="Nucleotide_cyclase"/>
</dbReference>
<dbReference type="GO" id="GO:0043709">
    <property type="term" value="P:cell adhesion involved in single-species biofilm formation"/>
    <property type="evidence" value="ECO:0007669"/>
    <property type="project" value="TreeGrafter"/>
</dbReference>
<dbReference type="EMBL" id="FP565575">
    <property type="protein sequence ID" value="CBE68871.1"/>
    <property type="molecule type" value="Genomic_DNA"/>
</dbReference>
<dbReference type="InterPro" id="IPR011006">
    <property type="entry name" value="CheY-like_superfamily"/>
</dbReference>
<sequence>MTDHSAKILFIRVDPSLPHEAVERLMREGFEVKTPSNPCQALYEMYADPPDLMILSDDLSASEGERIARLIRADPVFRQLPMILLLQTGADERVDTWAELQLSDFVAAPVSPQEVCIRSRLCLLRSNLELDANPLTRLPGNNTILQEIQRRLDADQAFALAYLDIDSFKAYNDRYGFARGDDALRMTARIVLNAVVNLGSGSGFVGHIGGDDFVVILPMPQIESACREIIANFDLIAPSLYDETDRRQGSLLLKDRQNRLCRFPLMTLSIAVVPSEGRGFEHVGQLVARAAELKTAAKAKPGSVYLVDRRLLVDSAHTDGLSTAANFSPSPAVLS</sequence>
<gene>
    <name evidence="4" type="ORF">DAMO_1813</name>
</gene>
<organism evidence="4 5">
    <name type="scientific">Methylomirabilis oxygeniifera</name>
    <dbReference type="NCBI Taxonomy" id="671143"/>
    <lineage>
        <taxon>Bacteria</taxon>
        <taxon>Candidatus Methylomirabilota</taxon>
        <taxon>Candidatus Methylomirabilia</taxon>
        <taxon>Candidatus Methylomirabilales</taxon>
        <taxon>Candidatus Methylomirabilaceae</taxon>
        <taxon>Candidatus Methylomirabilis</taxon>
    </lineage>
</organism>
<dbReference type="PROSITE" id="PS50110">
    <property type="entry name" value="RESPONSE_REGULATORY"/>
    <property type="match status" value="1"/>
</dbReference>
<dbReference type="SUPFAM" id="SSF55073">
    <property type="entry name" value="Nucleotide cyclase"/>
    <property type="match status" value="1"/>
</dbReference>
<comment type="caution">
    <text evidence="1">Lacks conserved residue(s) required for the propagation of feature annotation.</text>
</comment>
<dbReference type="GO" id="GO:1902201">
    <property type="term" value="P:negative regulation of bacterial-type flagellum-dependent cell motility"/>
    <property type="evidence" value="ECO:0007669"/>
    <property type="project" value="TreeGrafter"/>
</dbReference>
<dbReference type="KEGG" id="mox:DAMO_1813"/>
<protein>
    <submittedName>
        <fullName evidence="4">Response regulator receiver modulated diguanylate cyclase</fullName>
    </submittedName>
</protein>
<dbReference type="GO" id="GO:0000160">
    <property type="term" value="P:phosphorelay signal transduction system"/>
    <property type="evidence" value="ECO:0007669"/>
    <property type="project" value="InterPro"/>
</dbReference>
<evidence type="ECO:0000259" key="3">
    <source>
        <dbReference type="PROSITE" id="PS50887"/>
    </source>
</evidence>
<feature type="domain" description="Response regulatory" evidence="2">
    <location>
        <begin position="7"/>
        <end position="123"/>
    </location>
</feature>
<dbReference type="HOGENOM" id="CLU_000445_11_7_0"/>
<dbReference type="PANTHER" id="PTHR45138:SF25">
    <property type="entry name" value="GGDEF DOMAIN PROTEIN"/>
    <property type="match status" value="1"/>
</dbReference>
<dbReference type="Pfam" id="PF00990">
    <property type="entry name" value="GGDEF"/>
    <property type="match status" value="1"/>
</dbReference>
<dbReference type="SMART" id="SM00267">
    <property type="entry name" value="GGDEF"/>
    <property type="match status" value="1"/>
</dbReference>